<dbReference type="PROSITE" id="PS50923">
    <property type="entry name" value="SUSHI"/>
    <property type="match status" value="3"/>
</dbReference>
<feature type="signal peptide" evidence="7">
    <location>
        <begin position="1"/>
        <end position="21"/>
    </location>
</feature>
<dbReference type="InterPro" id="IPR051503">
    <property type="entry name" value="ComplSys_Reg/VirEntry_Med"/>
</dbReference>
<protein>
    <recommendedName>
        <fullName evidence="8">Sushi domain-containing protein</fullName>
    </recommendedName>
</protein>
<organism evidence="9 10">
    <name type="scientific">Oncorhynchus kisutch</name>
    <name type="common">Coho salmon</name>
    <name type="synonym">Salmo kisutch</name>
    <dbReference type="NCBI Taxonomy" id="8019"/>
    <lineage>
        <taxon>Eukaryota</taxon>
        <taxon>Metazoa</taxon>
        <taxon>Chordata</taxon>
        <taxon>Craniata</taxon>
        <taxon>Vertebrata</taxon>
        <taxon>Euteleostomi</taxon>
        <taxon>Actinopterygii</taxon>
        <taxon>Neopterygii</taxon>
        <taxon>Teleostei</taxon>
        <taxon>Protacanthopterygii</taxon>
        <taxon>Salmoniformes</taxon>
        <taxon>Salmonidae</taxon>
        <taxon>Salmoninae</taxon>
        <taxon>Oncorhynchus</taxon>
    </lineage>
</organism>
<feature type="disulfide bond" evidence="5">
    <location>
        <begin position="89"/>
        <end position="132"/>
    </location>
</feature>
<feature type="domain" description="Sushi" evidence="8">
    <location>
        <begin position="87"/>
        <end position="145"/>
    </location>
</feature>
<feature type="domain" description="Sushi" evidence="8">
    <location>
        <begin position="26"/>
        <end position="85"/>
    </location>
</feature>
<dbReference type="InterPro" id="IPR035976">
    <property type="entry name" value="Sushi/SCR/CCP_sf"/>
</dbReference>
<dbReference type="SUPFAM" id="SSF57535">
    <property type="entry name" value="Complement control module/SCR domain"/>
    <property type="match status" value="3"/>
</dbReference>
<evidence type="ECO:0000259" key="8">
    <source>
        <dbReference type="PROSITE" id="PS50923"/>
    </source>
</evidence>
<comment type="subcellular location">
    <subcellularLocation>
        <location evidence="1">Virion</location>
    </subcellularLocation>
</comment>
<keyword evidence="10" id="KW-1185">Reference proteome</keyword>
<proteinExistence type="predicted"/>
<evidence type="ECO:0000256" key="3">
    <source>
        <dbReference type="ARBA" id="ARBA00022729"/>
    </source>
</evidence>
<dbReference type="PANTHER" id="PTHR45785:SF2">
    <property type="entry name" value="COMPLEMENT FACTOR H-RELATED"/>
    <property type="match status" value="1"/>
</dbReference>
<dbReference type="Ensembl" id="ENSOKIT00005111240.1">
    <property type="protein sequence ID" value="ENSOKIP00005103781.1"/>
    <property type="gene ID" value="ENSOKIG00005045669.1"/>
</dbReference>
<evidence type="ECO:0000256" key="1">
    <source>
        <dbReference type="ARBA" id="ARBA00004328"/>
    </source>
</evidence>
<evidence type="ECO:0000256" key="2">
    <source>
        <dbReference type="ARBA" id="ARBA00022659"/>
    </source>
</evidence>
<feature type="chain" id="PRO_5034995051" description="Sushi domain-containing protein" evidence="7">
    <location>
        <begin position="22"/>
        <end position="328"/>
    </location>
</feature>
<feature type="domain" description="Sushi" evidence="8">
    <location>
        <begin position="167"/>
        <end position="223"/>
    </location>
</feature>
<evidence type="ECO:0000313" key="9">
    <source>
        <dbReference type="Ensembl" id="ENSOKIP00005103781.1"/>
    </source>
</evidence>
<evidence type="ECO:0000256" key="7">
    <source>
        <dbReference type="SAM" id="SignalP"/>
    </source>
</evidence>
<dbReference type="AlphaFoldDB" id="A0A8C7N675"/>
<name>A0A8C7N675_ONCKI</name>
<feature type="region of interest" description="Disordered" evidence="6">
    <location>
        <begin position="145"/>
        <end position="168"/>
    </location>
</feature>
<evidence type="ECO:0000256" key="6">
    <source>
        <dbReference type="SAM" id="MobiDB-lite"/>
    </source>
</evidence>
<evidence type="ECO:0000256" key="5">
    <source>
        <dbReference type="PROSITE-ProRule" id="PRU00302"/>
    </source>
</evidence>
<keyword evidence="3 7" id="KW-0732">Signal</keyword>
<reference evidence="9" key="2">
    <citation type="submission" date="2025-09" db="UniProtKB">
        <authorList>
            <consortium name="Ensembl"/>
        </authorList>
    </citation>
    <scope>IDENTIFICATION</scope>
</reference>
<evidence type="ECO:0000256" key="4">
    <source>
        <dbReference type="ARBA" id="ARBA00023157"/>
    </source>
</evidence>
<dbReference type="InterPro" id="IPR000436">
    <property type="entry name" value="Sushi_SCR_CCP_dom"/>
</dbReference>
<accession>A0A8C7N675</accession>
<dbReference type="SMART" id="SM00032">
    <property type="entry name" value="CCP"/>
    <property type="match status" value="3"/>
</dbReference>
<keyword evidence="4 5" id="KW-1015">Disulfide bond</keyword>
<reference evidence="9" key="1">
    <citation type="submission" date="2025-08" db="UniProtKB">
        <authorList>
            <consortium name="Ensembl"/>
        </authorList>
    </citation>
    <scope>IDENTIFICATION</scope>
</reference>
<dbReference type="Gene3D" id="2.10.70.10">
    <property type="entry name" value="Complement Module, domain 1"/>
    <property type="match status" value="3"/>
</dbReference>
<sequence length="328" mass="37156">MKEIPLSVIIVLHIWSYGVKAQESGKGCQRPQLDNGFVDPEQNMYQDGMTLTYACDKGLKTPMEGWWGMITCENGRWSDTPRCTASRSCDAPPQVNHATVVQQYHNNFSNGSKVVYKCKRSYIMEGKADVVCLLGEWTSAPTCSDEASPNVRPSARPQPGGPFLPVDRCGEKPTVDNGDFISDSDRNRMALTFTCINYYKLVGPEQVMCYNDQRWSELPICKAPCTIDKMTFDMLDLTKDMFVKEGESQTLLCKVTDSWQRPFVADVQCQNGQVAIGRCALGCKLDTWHHHWLDLTQDMFVKEGRQTWNCKQTGYRGRRLVANVECQR</sequence>
<evidence type="ECO:0000313" key="10">
    <source>
        <dbReference type="Proteomes" id="UP000694557"/>
    </source>
</evidence>
<keyword evidence="2 5" id="KW-0768">Sushi</keyword>
<dbReference type="CDD" id="cd00033">
    <property type="entry name" value="CCP"/>
    <property type="match status" value="3"/>
</dbReference>
<dbReference type="PANTHER" id="PTHR45785">
    <property type="entry name" value="COMPLEMENT FACTOR H-RELATED"/>
    <property type="match status" value="1"/>
</dbReference>
<dbReference type="Pfam" id="PF00084">
    <property type="entry name" value="Sushi"/>
    <property type="match status" value="3"/>
</dbReference>
<dbReference type="GeneTree" id="ENSGT00940000154967"/>
<dbReference type="Proteomes" id="UP000694557">
    <property type="component" value="Unassembled WGS sequence"/>
</dbReference>
<comment type="caution">
    <text evidence="5">Lacks conserved residue(s) required for the propagation of feature annotation.</text>
</comment>